<dbReference type="EMBL" id="AP022574">
    <property type="protein sequence ID" value="BBX68769.1"/>
    <property type="molecule type" value="Genomic_DNA"/>
</dbReference>
<protein>
    <submittedName>
        <fullName evidence="1">Uncharacterized protein</fullName>
    </submittedName>
</protein>
<reference evidence="1 2" key="1">
    <citation type="journal article" date="2019" name="Emerg. Microbes Infect.">
        <title>Comprehensive subspecies identification of 175 nontuberculous mycobacteria species based on 7547 genomic profiles.</title>
        <authorList>
            <person name="Matsumoto Y."/>
            <person name="Kinjo T."/>
            <person name="Motooka D."/>
            <person name="Nabeya D."/>
            <person name="Jung N."/>
            <person name="Uechi K."/>
            <person name="Horii T."/>
            <person name="Iida T."/>
            <person name="Fujita J."/>
            <person name="Nakamura S."/>
        </authorList>
    </citation>
    <scope>NUCLEOTIDE SEQUENCE [LARGE SCALE GENOMIC DNA]</scope>
    <source>
        <strain evidence="1 2">JCM 13323</strain>
    </source>
</reference>
<proteinExistence type="predicted"/>
<dbReference type="Proteomes" id="UP000466514">
    <property type="component" value="Chromosome"/>
</dbReference>
<accession>A0A7I7MBL3</accession>
<dbReference type="AlphaFoldDB" id="A0A7I7MBL3"/>
<dbReference type="KEGG" id="mpsc:MPSYJ_22300"/>
<name>A0A7I7MBL3_9MYCO</name>
<keyword evidence="2" id="KW-1185">Reference proteome</keyword>
<evidence type="ECO:0000313" key="2">
    <source>
        <dbReference type="Proteomes" id="UP000466514"/>
    </source>
</evidence>
<gene>
    <name evidence="1" type="ORF">MPSYJ_22300</name>
</gene>
<sequence>MIMAAVVVISLMAASGLLGYLLGRRATRRTPTWQQRMRRPALARQTVTLVALVAASQLQRSAHRRVGGARRRGYR</sequence>
<organism evidence="1 2">
    <name type="scientific">Mycolicibacterium psychrotolerans</name>
    <dbReference type="NCBI Taxonomy" id="216929"/>
    <lineage>
        <taxon>Bacteria</taxon>
        <taxon>Bacillati</taxon>
        <taxon>Actinomycetota</taxon>
        <taxon>Actinomycetes</taxon>
        <taxon>Mycobacteriales</taxon>
        <taxon>Mycobacteriaceae</taxon>
        <taxon>Mycolicibacterium</taxon>
    </lineage>
</organism>
<evidence type="ECO:0000313" key="1">
    <source>
        <dbReference type="EMBL" id="BBX68769.1"/>
    </source>
</evidence>